<evidence type="ECO:0000313" key="1">
    <source>
        <dbReference type="EMBL" id="GAT33256.1"/>
    </source>
</evidence>
<protein>
    <submittedName>
        <fullName evidence="1">Uncharacterized protein</fullName>
    </submittedName>
</protein>
<reference evidence="2" key="1">
    <citation type="journal article" date="2017" name="Genome Announc.">
        <title>Draft Genome Sequence of Terrimicrobium sacchariphilum NM-5T, a Facultative Anaerobic Soil Bacterium of the Class Spartobacteria.</title>
        <authorList>
            <person name="Qiu Y.L."/>
            <person name="Tourlousse D.M."/>
            <person name="Matsuura N."/>
            <person name="Ohashi A."/>
            <person name="Sekiguchi Y."/>
        </authorList>
    </citation>
    <scope>NUCLEOTIDE SEQUENCE [LARGE SCALE GENOMIC DNA]</scope>
    <source>
        <strain evidence="2">NM-5</strain>
    </source>
</reference>
<evidence type="ECO:0000313" key="2">
    <source>
        <dbReference type="Proteomes" id="UP000076023"/>
    </source>
</evidence>
<dbReference type="InParanoid" id="A0A146G9I1"/>
<dbReference type="EMBL" id="BDCO01000002">
    <property type="protein sequence ID" value="GAT33256.1"/>
    <property type="molecule type" value="Genomic_DNA"/>
</dbReference>
<name>A0A146G9I1_TERSA</name>
<sequence length="59" mass="6442">MPPVSVGRMKREVRIPAALKLAARVMKIDEATLAEYLLECVTGAQAYQIAKAIKVGGWK</sequence>
<comment type="caution">
    <text evidence="1">The sequence shown here is derived from an EMBL/GenBank/DDBJ whole genome shotgun (WGS) entry which is preliminary data.</text>
</comment>
<dbReference type="Proteomes" id="UP000076023">
    <property type="component" value="Unassembled WGS sequence"/>
</dbReference>
<accession>A0A146G9I1</accession>
<keyword evidence="2" id="KW-1185">Reference proteome</keyword>
<gene>
    <name evidence="1" type="ORF">TSACC_21669</name>
</gene>
<proteinExistence type="predicted"/>
<organism evidence="1 2">
    <name type="scientific">Terrimicrobium sacchariphilum</name>
    <dbReference type="NCBI Taxonomy" id="690879"/>
    <lineage>
        <taxon>Bacteria</taxon>
        <taxon>Pseudomonadati</taxon>
        <taxon>Verrucomicrobiota</taxon>
        <taxon>Terrimicrobiia</taxon>
        <taxon>Terrimicrobiales</taxon>
        <taxon>Terrimicrobiaceae</taxon>
        <taxon>Terrimicrobium</taxon>
    </lineage>
</organism>
<dbReference type="AlphaFoldDB" id="A0A146G9I1"/>